<keyword evidence="2" id="KW-1185">Reference proteome</keyword>
<sequence length="402" mass="45196">MKTLVPLDDLAHIIDILAVKPDNQSLRELSRTCKFMVPLCRRHLFSSVRLRSNSNTPKQIGLVHFLSGSPDVACRIKKLSYIVKPHAPSSRQIIDILEVLRSQSTSLQSVSLSSESVRCSDWNALQEPTKSLLISLMQLPTVTHLQLRYLKNFPLVALSLCSNLADISVHNVFEAPSSSYADQIITRSKVPTPVSLRIGDFNFAISVLMRPPGPNIIDPIIDFSCLENASFNICVASDASQMAEILKMVTRLRTLIIDYEDPLQLAGLGSSLATNAYQTLKSVILYLNVDREHFDPLCGLTLALRQLSGHNVLEELDVSVLVETDEPCRTDSDDWSDLDTVLTDQSAFRMLRRVTVKLLWYSYQRDEVQVADLLHKLTADRFPRLLESSAVQFVFNEEHTYI</sequence>
<dbReference type="OrthoDB" id="2745898at2759"/>
<accession>A0A0D2N509</accession>
<dbReference type="Proteomes" id="UP000054270">
    <property type="component" value="Unassembled WGS sequence"/>
</dbReference>
<name>A0A0D2N509_HYPSF</name>
<protein>
    <recommendedName>
        <fullName evidence="3">F-box domain-containing protein</fullName>
    </recommendedName>
</protein>
<dbReference type="AlphaFoldDB" id="A0A0D2N509"/>
<dbReference type="OMA" id="LNITICH"/>
<organism evidence="1 2">
    <name type="scientific">Hypholoma sublateritium (strain FD-334 SS-4)</name>
    <dbReference type="NCBI Taxonomy" id="945553"/>
    <lineage>
        <taxon>Eukaryota</taxon>
        <taxon>Fungi</taxon>
        <taxon>Dikarya</taxon>
        <taxon>Basidiomycota</taxon>
        <taxon>Agaricomycotina</taxon>
        <taxon>Agaricomycetes</taxon>
        <taxon>Agaricomycetidae</taxon>
        <taxon>Agaricales</taxon>
        <taxon>Agaricineae</taxon>
        <taxon>Strophariaceae</taxon>
        <taxon>Hypholoma</taxon>
    </lineage>
</organism>
<dbReference type="EMBL" id="KN817688">
    <property type="protein sequence ID" value="KJA14244.1"/>
    <property type="molecule type" value="Genomic_DNA"/>
</dbReference>
<evidence type="ECO:0000313" key="2">
    <source>
        <dbReference type="Proteomes" id="UP000054270"/>
    </source>
</evidence>
<evidence type="ECO:0000313" key="1">
    <source>
        <dbReference type="EMBL" id="KJA14244.1"/>
    </source>
</evidence>
<evidence type="ECO:0008006" key="3">
    <source>
        <dbReference type="Google" id="ProtNLM"/>
    </source>
</evidence>
<reference evidence="2" key="1">
    <citation type="submission" date="2014-04" db="EMBL/GenBank/DDBJ databases">
        <title>Evolutionary Origins and Diversification of the Mycorrhizal Mutualists.</title>
        <authorList>
            <consortium name="DOE Joint Genome Institute"/>
            <consortium name="Mycorrhizal Genomics Consortium"/>
            <person name="Kohler A."/>
            <person name="Kuo A."/>
            <person name="Nagy L.G."/>
            <person name="Floudas D."/>
            <person name="Copeland A."/>
            <person name="Barry K.W."/>
            <person name="Cichocki N."/>
            <person name="Veneault-Fourrey C."/>
            <person name="LaButti K."/>
            <person name="Lindquist E.A."/>
            <person name="Lipzen A."/>
            <person name="Lundell T."/>
            <person name="Morin E."/>
            <person name="Murat C."/>
            <person name="Riley R."/>
            <person name="Ohm R."/>
            <person name="Sun H."/>
            <person name="Tunlid A."/>
            <person name="Henrissat B."/>
            <person name="Grigoriev I.V."/>
            <person name="Hibbett D.S."/>
            <person name="Martin F."/>
        </authorList>
    </citation>
    <scope>NUCLEOTIDE SEQUENCE [LARGE SCALE GENOMIC DNA]</scope>
    <source>
        <strain evidence="2">FD-334 SS-4</strain>
    </source>
</reference>
<proteinExistence type="predicted"/>
<gene>
    <name evidence="1" type="ORF">HYPSUDRAFT_72683</name>
</gene>
<dbReference type="STRING" id="945553.A0A0D2N509"/>